<feature type="transmembrane region" description="Helical" evidence="16">
    <location>
        <begin position="1496"/>
        <end position="1513"/>
    </location>
</feature>
<dbReference type="GO" id="GO:0005248">
    <property type="term" value="F:voltage-gated sodium channel activity"/>
    <property type="evidence" value="ECO:0007669"/>
    <property type="project" value="InterPro"/>
</dbReference>
<feature type="region of interest" description="Disordered" evidence="17">
    <location>
        <begin position="961"/>
        <end position="1115"/>
    </location>
</feature>
<evidence type="ECO:0000256" key="9">
    <source>
        <dbReference type="ARBA" id="ARBA00023053"/>
    </source>
</evidence>
<feature type="transmembrane region" description="Helical" evidence="16">
    <location>
        <begin position="308"/>
        <end position="328"/>
    </location>
</feature>
<keyword evidence="14 16" id="KW-0739">Sodium transport</keyword>
<evidence type="ECO:0000256" key="2">
    <source>
        <dbReference type="ARBA" id="ARBA00022448"/>
    </source>
</evidence>
<dbReference type="GO" id="GO:0086010">
    <property type="term" value="P:membrane depolarization during action potential"/>
    <property type="evidence" value="ECO:0007669"/>
    <property type="project" value="TreeGrafter"/>
</dbReference>
<evidence type="ECO:0000256" key="13">
    <source>
        <dbReference type="ARBA" id="ARBA00023180"/>
    </source>
</evidence>
<comment type="subcellular location">
    <subcellularLocation>
        <location evidence="1 16">Cell membrane</location>
        <topology evidence="1 16">Multi-pass membrane protein</topology>
    </subcellularLocation>
</comment>
<feature type="transmembrane region" description="Helical" evidence="16">
    <location>
        <begin position="1717"/>
        <end position="1743"/>
    </location>
</feature>
<feature type="compositionally biased region" description="Polar residues" evidence="17">
    <location>
        <begin position="31"/>
        <end position="40"/>
    </location>
</feature>
<feature type="region of interest" description="Disordered" evidence="17">
    <location>
        <begin position="1936"/>
        <end position="1988"/>
    </location>
</feature>
<evidence type="ECO:0000259" key="18">
    <source>
        <dbReference type="Pfam" id="PF00520"/>
    </source>
</evidence>
<keyword evidence="20" id="KW-1185">Reference proteome</keyword>
<evidence type="ECO:0000256" key="1">
    <source>
        <dbReference type="ARBA" id="ARBA00004651"/>
    </source>
</evidence>
<dbReference type="PRINTS" id="PR00170">
    <property type="entry name" value="NACHANNEL"/>
</dbReference>
<keyword evidence="12" id="KW-1015">Disulfide bond</keyword>
<keyword evidence="8 16" id="KW-1133">Transmembrane helix</keyword>
<feature type="transmembrane region" description="Helical" evidence="16">
    <location>
        <begin position="443"/>
        <end position="469"/>
    </location>
</feature>
<evidence type="ECO:0000313" key="19">
    <source>
        <dbReference type="EMBL" id="OWF46959.1"/>
    </source>
</evidence>
<keyword evidence="9 16" id="KW-0915">Sodium</keyword>
<feature type="compositionally biased region" description="Basic and acidic residues" evidence="17">
    <location>
        <begin position="1"/>
        <end position="12"/>
    </location>
</feature>
<evidence type="ECO:0000256" key="7">
    <source>
        <dbReference type="ARBA" id="ARBA00022882"/>
    </source>
</evidence>
<feature type="compositionally biased region" description="Basic and acidic residues" evidence="17">
    <location>
        <begin position="1032"/>
        <end position="1053"/>
    </location>
</feature>
<evidence type="ECO:0000256" key="10">
    <source>
        <dbReference type="ARBA" id="ARBA00023065"/>
    </source>
</evidence>
<dbReference type="GO" id="GO:0001518">
    <property type="term" value="C:voltage-gated sodium channel complex"/>
    <property type="evidence" value="ECO:0007669"/>
    <property type="project" value="UniProtKB-UniRule"/>
</dbReference>
<dbReference type="OrthoDB" id="2984333at2759"/>
<feature type="transmembrane region" description="Helical" evidence="16">
    <location>
        <begin position="1410"/>
        <end position="1434"/>
    </location>
</feature>
<sequence>MTEMKGNDDKNHLSPYENGVAPAVSADANDTKSVLSCSRPSSAVSDVSTRIKFRLYTEDSWGNQLQKEEDKRKKEEKTGGIAEAHLVDGELKFDDDEEEAKKESDPKLKEGELLPPDLADVFRTDYYGKPLEEIDRFIKDKTFVAIAPRFGKKFIYRFTSTKTFYILPPWNPVRKLAVYIATNQFFDYLVITTILMNCVFLAMHKSAAAETAEYVFLGIYTIELVVKCIARGFILYRFTYLRDPWNWLDFIVIVSAYITIFIQAASPGSNSTNLQGLRTFRVFRALKTVSIVPGLKTIVNALLRAFKLLFEVIMLTTFCLMVFALFGLQIYKGVLRQKCVVSLPELVATPSLSIEAQFDAWVKNTSNWYELDGDYIVCGNASGSGKCPDNYTCMVDIGENPNFGYTNFDHFGWAMLASFQLITLDFWEDCYIKVIRASGPFHVAFFVVVVFFGSFYLINLMLAVVAMAYEEEADSTEAENEAQKQRAKDKDPLKELANATKAAAKWKPGGKEKSDLGETKGKDPDNKQSNGKVPEGEGESEKTVNGQNLVKYGKGRKPMVKMPSKDSGYSVQSSQSGGSKEKDGDTTSWDSIANKTADSGTGSLNHGLLGELPVLPSNAKRQNLIKQQSTDNISSSAIHLEKAGEYPVKKKKVGPEIILATGDGYKPARGKGQLIDRNCPCCAGTSIYTYWLYVQNGVMVFASDPLFDLFITVCIVLNTVFMAVEHHGMSDELKEVLRIANYIFTSIFTFECVVKLTALSKFYFDNGWNVFDFVIVIASLVDLGLEDVDGLSVFRSFRLLRVFKLAQSWPTLKLLLTIILSTLGALGYLTIVLVIVIYIFAVIGLQLFSDSYTEEIFGDDIPRWNFTDFFHAMLMVFRVLCGEWIEPLWDCMRAADELCMVVFLPTLVLGNFIVLNLFLALLLNAFASDTLDQEPNDEDNRLKLAITRIKNLCCCCLKPKRSASVGPNDKEEDGEASTTDKDSKDKDAKNKGKAEDKIALTNGQASTMKSKTDPVKNSTDTKGKPQANGTTAKKDEKSKDKVDAAFSTQREEFSSFNAALKANANDTKGGTKADDKKDKEKDDKKDEKKDQEEKDDDDLPLGAEASTTKTKKKEGDEEEEEVKVIVVEDCFPEGFYKVLYRWIPWFTWLKTFDDTAFGKKWYMLRKLMATVIENKVFEGIILFLIAVSSLTLAFEDVNLYENPTLELALDWLNIIFCVLFAIEMLMKWVGMGFKKYFTQFWTLLDFCIVVVSIASLAAKAAGVDNISAFRSLRTLRAFRPLRAISRWQGMRIVVNALMLAIPAICNVLVVCMVFWLIFSIMGVQFFSGKFFKCVDEDGERLLYTVTANKTECLAKNYTWQNSKITFDNVLSGYLALFQVATFEGWMEVMGDAIDATEVDEQPIFEAGLYYYLYFVAFIIFGAFFTLNLFIGVIIENFNALKKKYEGSYLDMFLTQGQRNYMNTLKKLANKKPQKTVKRPKNSFQAVFYDVSVSSKFDLAIIIFIFLNMIIMAVDHYKMSDLITDILDIMNIVFTTVFTMECIVKIIGLRLHYFRQPWNVFDFVVVVLSLGGIILDQVLDGLIVSPTLLRVVRVFRIGRVLRLIKAAKGIRKLLFALIISLPALLNIGALLFLVMYIFAIIGMSSFGNVKIEAPLDDTVNFQTFGNSFVLLLRLSTSAGWNDILEPLLIEPPYCDPDYIIRTDGTKVESTNGDCGTPWLAYFFMVAYILVVFLIVINMYIAVILENFNQAHEQEEVGVTEDDFDEFYVVWEKFDPLATQYIKYEQLSTFVADLDPPLGIPKPNEIALVACDLPIMEGDKIHCLDVLIALVKNVLGRVEETEEFKELRAQMEEKFEETFPTRVNNGKMSSTMQKKKEDVAAKTLQRAWRSFKTQKQLRNITKLAMDKSKDDDDKKSKGGALAALGQRLSCALTNFFSGSSRPGSAASTRSVKSTDPGAGKTKVNKNTLQTPSVGALYNNQKDDSNKDVEL</sequence>
<dbReference type="FunFam" id="1.10.287.70:FF:000001">
    <property type="entry name" value="Sodium channel protein"/>
    <property type="match status" value="1"/>
</dbReference>
<evidence type="ECO:0000256" key="5">
    <source>
        <dbReference type="ARBA" id="ARBA00022692"/>
    </source>
</evidence>
<evidence type="ECO:0000256" key="16">
    <source>
        <dbReference type="RuleBase" id="RU361132"/>
    </source>
</evidence>
<organism evidence="19 20">
    <name type="scientific">Mizuhopecten yessoensis</name>
    <name type="common">Japanese scallop</name>
    <name type="synonym">Patinopecten yessoensis</name>
    <dbReference type="NCBI Taxonomy" id="6573"/>
    <lineage>
        <taxon>Eukaryota</taxon>
        <taxon>Metazoa</taxon>
        <taxon>Spiralia</taxon>
        <taxon>Lophotrochozoa</taxon>
        <taxon>Mollusca</taxon>
        <taxon>Bivalvia</taxon>
        <taxon>Autobranchia</taxon>
        <taxon>Pteriomorphia</taxon>
        <taxon>Pectinida</taxon>
        <taxon>Pectinoidea</taxon>
        <taxon>Pectinidae</taxon>
        <taxon>Mizuhopecten</taxon>
    </lineage>
</organism>
<feature type="transmembrane region" description="Helical" evidence="16">
    <location>
        <begin position="215"/>
        <end position="235"/>
    </location>
</feature>
<evidence type="ECO:0000256" key="8">
    <source>
        <dbReference type="ARBA" id="ARBA00022989"/>
    </source>
</evidence>
<keyword evidence="2 16" id="KW-0813">Transport</keyword>
<dbReference type="PANTHER" id="PTHR10037:SF62">
    <property type="entry name" value="SODIUM CHANNEL PROTEIN 60E"/>
    <property type="match status" value="1"/>
</dbReference>
<reference evidence="19 20" key="1">
    <citation type="journal article" date="2017" name="Nat. Ecol. Evol.">
        <title>Scallop genome provides insights into evolution of bilaterian karyotype and development.</title>
        <authorList>
            <person name="Wang S."/>
            <person name="Zhang J."/>
            <person name="Jiao W."/>
            <person name="Li J."/>
            <person name="Xun X."/>
            <person name="Sun Y."/>
            <person name="Guo X."/>
            <person name="Huan P."/>
            <person name="Dong B."/>
            <person name="Zhang L."/>
            <person name="Hu X."/>
            <person name="Sun X."/>
            <person name="Wang J."/>
            <person name="Zhao C."/>
            <person name="Wang Y."/>
            <person name="Wang D."/>
            <person name="Huang X."/>
            <person name="Wang R."/>
            <person name="Lv J."/>
            <person name="Li Y."/>
            <person name="Zhang Z."/>
            <person name="Liu B."/>
            <person name="Lu W."/>
            <person name="Hui Y."/>
            <person name="Liang J."/>
            <person name="Zhou Z."/>
            <person name="Hou R."/>
            <person name="Li X."/>
            <person name="Liu Y."/>
            <person name="Li H."/>
            <person name="Ning X."/>
            <person name="Lin Y."/>
            <person name="Zhao L."/>
            <person name="Xing Q."/>
            <person name="Dou J."/>
            <person name="Li Y."/>
            <person name="Mao J."/>
            <person name="Guo H."/>
            <person name="Dou H."/>
            <person name="Li T."/>
            <person name="Mu C."/>
            <person name="Jiang W."/>
            <person name="Fu Q."/>
            <person name="Fu X."/>
            <person name="Miao Y."/>
            <person name="Liu J."/>
            <person name="Yu Q."/>
            <person name="Li R."/>
            <person name="Liao H."/>
            <person name="Li X."/>
            <person name="Kong Y."/>
            <person name="Jiang Z."/>
            <person name="Chourrout D."/>
            <person name="Li R."/>
            <person name="Bao Z."/>
        </authorList>
    </citation>
    <scope>NUCLEOTIDE SEQUENCE [LARGE SCALE GENOMIC DNA]</scope>
    <source>
        <strain evidence="19 20">PY_sf001</strain>
    </source>
</reference>
<keyword evidence="13" id="KW-0325">Glycoprotein</keyword>
<feature type="domain" description="Ion transport" evidence="18">
    <location>
        <begin position="184"/>
        <end position="476"/>
    </location>
</feature>
<feature type="transmembrane region" description="Helical" evidence="16">
    <location>
        <begin position="247"/>
        <end position="265"/>
    </location>
</feature>
<dbReference type="FunFam" id="1.10.287.70:FF:000046">
    <property type="entry name" value="Sodium channel protein"/>
    <property type="match status" value="1"/>
</dbReference>
<dbReference type="PANTHER" id="PTHR10037">
    <property type="entry name" value="VOLTAGE-GATED CATION CHANNEL CALCIUM AND SODIUM"/>
    <property type="match status" value="1"/>
</dbReference>
<feature type="transmembrane region" description="Helical" evidence="16">
    <location>
        <begin position="1176"/>
        <end position="1195"/>
    </location>
</feature>
<keyword evidence="4" id="KW-1003">Cell membrane</keyword>
<feature type="transmembrane region" description="Helical" evidence="16">
    <location>
        <begin position="898"/>
        <end position="923"/>
    </location>
</feature>
<proteinExistence type="inferred from homology"/>
<feature type="transmembrane region" description="Helical" evidence="16">
    <location>
        <begin position="185"/>
        <end position="203"/>
    </location>
</feature>
<feature type="transmembrane region" description="Helical" evidence="16">
    <location>
        <begin position="815"/>
        <end position="848"/>
    </location>
</feature>
<feature type="compositionally biased region" description="Basic and acidic residues" evidence="17">
    <location>
        <begin position="509"/>
        <end position="526"/>
    </location>
</feature>
<feature type="compositionally biased region" description="Low complexity" evidence="17">
    <location>
        <begin position="565"/>
        <end position="578"/>
    </location>
</feature>
<evidence type="ECO:0000256" key="12">
    <source>
        <dbReference type="ARBA" id="ARBA00023157"/>
    </source>
</evidence>
<dbReference type="SUPFAM" id="SSF81324">
    <property type="entry name" value="Voltage-gated potassium channels"/>
    <property type="match status" value="4"/>
</dbReference>
<dbReference type="InterPro" id="IPR001696">
    <property type="entry name" value="Na_channel_asu"/>
</dbReference>
<dbReference type="FunFam" id="1.20.120.350:FF:000075">
    <property type="entry name" value="Sodium channel protein"/>
    <property type="match status" value="1"/>
</dbReference>
<evidence type="ECO:0000256" key="14">
    <source>
        <dbReference type="ARBA" id="ARBA00023201"/>
    </source>
</evidence>
<feature type="region of interest" description="Disordered" evidence="17">
    <location>
        <begin position="93"/>
        <end position="112"/>
    </location>
</feature>
<evidence type="ECO:0000256" key="4">
    <source>
        <dbReference type="ARBA" id="ARBA00022475"/>
    </source>
</evidence>
<dbReference type="InterPro" id="IPR005821">
    <property type="entry name" value="Ion_trans_dom"/>
</dbReference>
<feature type="domain" description="Ion transport" evidence="18">
    <location>
        <begin position="1495"/>
        <end position="1753"/>
    </location>
</feature>
<keyword evidence="5 16" id="KW-0812">Transmembrane</keyword>
<feature type="compositionally biased region" description="Polar residues" evidence="17">
    <location>
        <begin position="586"/>
        <end position="604"/>
    </location>
</feature>
<dbReference type="InterPro" id="IPR044564">
    <property type="entry name" value="Na_chnl_inactivation_gate"/>
</dbReference>
<gene>
    <name evidence="19" type="ORF">KP79_PYT14907</name>
</gene>
<feature type="transmembrane region" description="Helical" evidence="16">
    <location>
        <begin position="1207"/>
        <end position="1228"/>
    </location>
</feature>
<dbReference type="STRING" id="6573.A0A210QE14"/>
<evidence type="ECO:0000256" key="11">
    <source>
        <dbReference type="ARBA" id="ARBA00023136"/>
    </source>
</evidence>
<name>A0A210QE14_MIZYE</name>
<dbReference type="CDD" id="cd13433">
    <property type="entry name" value="Na_channel_gate"/>
    <property type="match status" value="1"/>
</dbReference>
<feature type="transmembrane region" description="Helical" evidence="16">
    <location>
        <begin position="1525"/>
        <end position="1545"/>
    </location>
</feature>
<keyword evidence="7 16" id="KW-0851">Voltage-gated channel</keyword>
<protein>
    <recommendedName>
        <fullName evidence="16">Sodium channel protein</fullName>
    </recommendedName>
</protein>
<dbReference type="FunFam" id="1.20.120.350:FF:000059">
    <property type="entry name" value="Sodium channel protein"/>
    <property type="match status" value="1"/>
</dbReference>
<feature type="compositionally biased region" description="Basic and acidic residues" evidence="17">
    <location>
        <begin position="1010"/>
        <end position="1023"/>
    </location>
</feature>
<dbReference type="Gene3D" id="1.20.120.350">
    <property type="entry name" value="Voltage-gated potassium channels. Chain C"/>
    <property type="match status" value="4"/>
</dbReference>
<comment type="similarity">
    <text evidence="16">Belongs to the sodium channel (TC 1.A.1.10) family.</text>
</comment>
<dbReference type="InterPro" id="IPR027359">
    <property type="entry name" value="Volt_channel_dom_sf"/>
</dbReference>
<dbReference type="FunFam" id="1.20.120.350:FF:000009">
    <property type="entry name" value="Voltage-dependent T-type calcium channel subunit alpha"/>
    <property type="match status" value="1"/>
</dbReference>
<feature type="compositionally biased region" description="Basic and acidic residues" evidence="17">
    <location>
        <begin position="99"/>
        <end position="112"/>
    </location>
</feature>
<feature type="transmembrane region" description="Helical" evidence="16">
    <location>
        <begin position="1557"/>
        <end position="1574"/>
    </location>
</feature>
<dbReference type="Proteomes" id="UP000242188">
    <property type="component" value="Unassembled WGS sequence"/>
</dbReference>
<feature type="domain" description="Ion transport" evidence="18">
    <location>
        <begin position="1175"/>
        <end position="1443"/>
    </location>
</feature>
<dbReference type="Gene3D" id="1.10.287.70">
    <property type="match status" value="4"/>
</dbReference>
<feature type="region of interest" description="Disordered" evidence="17">
    <location>
        <begin position="500"/>
        <end position="604"/>
    </location>
</feature>
<keyword evidence="10 16" id="KW-0406">Ion transport</keyword>
<accession>A0A210QE14</accession>
<evidence type="ECO:0000256" key="3">
    <source>
        <dbReference type="ARBA" id="ARBA00022461"/>
    </source>
</evidence>
<keyword evidence="3 16" id="KW-0894">Sodium channel</keyword>
<keyword evidence="11 16" id="KW-0472">Membrane</keyword>
<feature type="region of interest" description="Disordered" evidence="17">
    <location>
        <begin position="1"/>
        <end position="40"/>
    </location>
</feature>
<evidence type="ECO:0000256" key="15">
    <source>
        <dbReference type="ARBA" id="ARBA00023303"/>
    </source>
</evidence>
<keyword evidence="15 16" id="KW-0407">Ion channel</keyword>
<dbReference type="FunFam" id="1.20.120.350:FF:000019">
    <property type="entry name" value="Sodium channel protein"/>
    <property type="match status" value="1"/>
</dbReference>
<feature type="compositionally biased region" description="Polar residues" evidence="17">
    <location>
        <begin position="1936"/>
        <end position="1951"/>
    </location>
</feature>
<feature type="transmembrane region" description="Helical" evidence="16">
    <location>
        <begin position="1612"/>
        <end position="1640"/>
    </location>
</feature>
<comment type="function">
    <text evidence="16">Mediates the voltage-dependent sodium ion permeability of excitable membranes. Assuming opened or closed conformations in response to the voltage difference across the membrane, the protein forms a sodium-selective channel through which Na(+) ions may pass in accordance with their electrochemical gradient.</text>
</comment>
<dbReference type="InterPro" id="IPR043203">
    <property type="entry name" value="VGCC_Ca_Na"/>
</dbReference>
<dbReference type="Gene3D" id="1.10.238.10">
    <property type="entry name" value="EF-hand"/>
    <property type="match status" value="1"/>
</dbReference>
<evidence type="ECO:0000256" key="6">
    <source>
        <dbReference type="ARBA" id="ARBA00022737"/>
    </source>
</evidence>
<dbReference type="GO" id="GO:0019228">
    <property type="term" value="P:neuronal action potential"/>
    <property type="evidence" value="ECO:0007669"/>
    <property type="project" value="TreeGrafter"/>
</dbReference>
<comment type="caution">
    <text evidence="16">Lacks conserved residue(s) required for the propagation of feature annotation.</text>
</comment>
<feature type="compositionally biased region" description="Basic and acidic residues" evidence="17">
    <location>
        <begin position="1978"/>
        <end position="1988"/>
    </location>
</feature>
<keyword evidence="6" id="KW-0677">Repeat</keyword>
<evidence type="ECO:0000256" key="17">
    <source>
        <dbReference type="SAM" id="MobiDB-lite"/>
    </source>
</evidence>
<feature type="compositionally biased region" description="Basic and acidic residues" evidence="17">
    <location>
        <begin position="978"/>
        <end position="998"/>
    </location>
</feature>
<feature type="transmembrane region" description="Helical" evidence="16">
    <location>
        <begin position="1240"/>
        <end position="1263"/>
    </location>
</feature>
<dbReference type="Pfam" id="PF00520">
    <property type="entry name" value="Ion_trans"/>
    <property type="match status" value="4"/>
</dbReference>
<dbReference type="EMBL" id="NEDP02004063">
    <property type="protein sequence ID" value="OWF46959.1"/>
    <property type="molecule type" value="Genomic_DNA"/>
</dbReference>
<feature type="compositionally biased region" description="Basic and acidic residues" evidence="17">
    <location>
        <begin position="1069"/>
        <end position="1092"/>
    </location>
</feature>
<comment type="caution">
    <text evidence="19">The sequence shown here is derived from an EMBL/GenBank/DDBJ whole genome shotgun (WGS) entry which is preliminary data.</text>
</comment>
<dbReference type="FunFam" id="1.10.238.10:FF:000002">
    <property type="entry name" value="Sodium channel protein"/>
    <property type="match status" value="1"/>
</dbReference>
<feature type="domain" description="Ion transport" evidence="18">
    <location>
        <begin position="705"/>
        <end position="933"/>
    </location>
</feature>
<feature type="transmembrane region" description="Helical" evidence="16">
    <location>
        <begin position="1292"/>
        <end position="1318"/>
    </location>
</feature>
<evidence type="ECO:0000313" key="20">
    <source>
        <dbReference type="Proteomes" id="UP000242188"/>
    </source>
</evidence>